<dbReference type="KEGG" id="dol:Dole_1115"/>
<keyword evidence="4" id="KW-1185">Reference proteome</keyword>
<keyword evidence="1" id="KW-0547">Nucleotide-binding</keyword>
<evidence type="ECO:0000313" key="4">
    <source>
        <dbReference type="Proteomes" id="UP000008561"/>
    </source>
</evidence>
<sequence length="279" mass="31264">MTVLSFHPCFPGDRYIHCAGRSLTEDEKAAMEHASAVILHQACGPALYTEAQKRCRNVFPDFSTRFAWPGKIGQAELFSKIGVAHPETMTYKTVKVFSETHKDGRPSLDFPLVFKLDQADEGRGVFPLTGPEDMAPLLDKARAWERTGQTGFLLQRYVPPFFGVLRVVVVYKTFVAYWRVAGATTGFAVNIARGADIDDQAHPELKEKGIAAIQAVCEKTGINLAGFDLIFPADRPESDPLFLEINYYFGRRGLGGSERYYTLLTREINRWLKDRHIAA</sequence>
<dbReference type="SUPFAM" id="SSF56059">
    <property type="entry name" value="Glutathione synthetase ATP-binding domain-like"/>
    <property type="match status" value="1"/>
</dbReference>
<proteinExistence type="predicted"/>
<dbReference type="GO" id="GO:0046872">
    <property type="term" value="F:metal ion binding"/>
    <property type="evidence" value="ECO:0007669"/>
    <property type="project" value="InterPro"/>
</dbReference>
<accession>A8ZXG4</accession>
<reference evidence="3 4" key="1">
    <citation type="submission" date="2007-10" db="EMBL/GenBank/DDBJ databases">
        <title>Complete sequence of Desulfococcus oleovorans Hxd3.</title>
        <authorList>
            <consortium name="US DOE Joint Genome Institute"/>
            <person name="Copeland A."/>
            <person name="Lucas S."/>
            <person name="Lapidus A."/>
            <person name="Barry K."/>
            <person name="Glavina del Rio T."/>
            <person name="Dalin E."/>
            <person name="Tice H."/>
            <person name="Pitluck S."/>
            <person name="Kiss H."/>
            <person name="Brettin T."/>
            <person name="Bruce D."/>
            <person name="Detter J.C."/>
            <person name="Han C."/>
            <person name="Schmutz J."/>
            <person name="Larimer F."/>
            <person name="Land M."/>
            <person name="Hauser L."/>
            <person name="Kyrpides N."/>
            <person name="Kim E."/>
            <person name="Wawrik B."/>
            <person name="Richardson P."/>
        </authorList>
    </citation>
    <scope>NUCLEOTIDE SEQUENCE [LARGE SCALE GENOMIC DNA]</scope>
    <source>
        <strain evidence="4">DSM 6200 / JCM 39069 / Hxd3</strain>
    </source>
</reference>
<dbReference type="InterPro" id="IPR013651">
    <property type="entry name" value="ATP-grasp_RimK-type"/>
</dbReference>
<dbReference type="STRING" id="96561.Dole_1115"/>
<protein>
    <submittedName>
        <fullName evidence="3">RimK domain protein ATP-grasp</fullName>
    </submittedName>
</protein>
<dbReference type="GO" id="GO:0005524">
    <property type="term" value="F:ATP binding"/>
    <property type="evidence" value="ECO:0007669"/>
    <property type="project" value="UniProtKB-UniRule"/>
</dbReference>
<dbReference type="AlphaFoldDB" id="A8ZXG4"/>
<dbReference type="InterPro" id="IPR011761">
    <property type="entry name" value="ATP-grasp"/>
</dbReference>
<dbReference type="PROSITE" id="PS50975">
    <property type="entry name" value="ATP_GRASP"/>
    <property type="match status" value="1"/>
</dbReference>
<dbReference type="GO" id="GO:0009432">
    <property type="term" value="P:SOS response"/>
    <property type="evidence" value="ECO:0007669"/>
    <property type="project" value="TreeGrafter"/>
</dbReference>
<dbReference type="OrthoDB" id="5495824at2"/>
<dbReference type="HOGENOM" id="CLU_1007318_0_0_7"/>
<dbReference type="PANTHER" id="PTHR21621">
    <property type="entry name" value="RIBOSOMAL PROTEIN S6 MODIFICATION PROTEIN"/>
    <property type="match status" value="1"/>
</dbReference>
<gene>
    <name evidence="3" type="ordered locus">Dole_1115</name>
</gene>
<evidence type="ECO:0000313" key="3">
    <source>
        <dbReference type="EMBL" id="ABW66922.1"/>
    </source>
</evidence>
<dbReference type="Pfam" id="PF08443">
    <property type="entry name" value="RimK"/>
    <property type="match status" value="1"/>
</dbReference>
<dbReference type="Gene3D" id="3.30.470.20">
    <property type="entry name" value="ATP-grasp fold, B domain"/>
    <property type="match status" value="1"/>
</dbReference>
<evidence type="ECO:0000256" key="1">
    <source>
        <dbReference type="PROSITE-ProRule" id="PRU00409"/>
    </source>
</evidence>
<name>A8ZXG4_DESOH</name>
<organism evidence="3 4">
    <name type="scientific">Desulfosudis oleivorans (strain DSM 6200 / JCM 39069 / Hxd3)</name>
    <name type="common">Desulfococcus oleovorans</name>
    <dbReference type="NCBI Taxonomy" id="96561"/>
    <lineage>
        <taxon>Bacteria</taxon>
        <taxon>Pseudomonadati</taxon>
        <taxon>Thermodesulfobacteriota</taxon>
        <taxon>Desulfobacteria</taxon>
        <taxon>Desulfobacterales</taxon>
        <taxon>Desulfosudaceae</taxon>
        <taxon>Desulfosudis</taxon>
    </lineage>
</organism>
<dbReference type="Proteomes" id="UP000008561">
    <property type="component" value="Chromosome"/>
</dbReference>
<feature type="domain" description="ATP-grasp" evidence="2">
    <location>
        <begin position="75"/>
        <end position="273"/>
    </location>
</feature>
<evidence type="ECO:0000259" key="2">
    <source>
        <dbReference type="PROSITE" id="PS50975"/>
    </source>
</evidence>
<dbReference type="eggNOG" id="COG0189">
    <property type="taxonomic scope" value="Bacteria"/>
</dbReference>
<dbReference type="EMBL" id="CP000859">
    <property type="protein sequence ID" value="ABW66922.1"/>
    <property type="molecule type" value="Genomic_DNA"/>
</dbReference>
<dbReference type="GO" id="GO:0018169">
    <property type="term" value="F:ribosomal S6-glutamic acid ligase activity"/>
    <property type="evidence" value="ECO:0007669"/>
    <property type="project" value="TreeGrafter"/>
</dbReference>
<keyword evidence="1" id="KW-0067">ATP-binding</keyword>
<dbReference type="PANTHER" id="PTHR21621:SF0">
    <property type="entry name" value="BETA-CITRYLGLUTAMATE SYNTHASE B-RELATED"/>
    <property type="match status" value="1"/>
</dbReference>
<dbReference type="RefSeq" id="WP_012174540.1">
    <property type="nucleotide sequence ID" value="NC_009943.1"/>
</dbReference>
<dbReference type="GO" id="GO:0005737">
    <property type="term" value="C:cytoplasm"/>
    <property type="evidence" value="ECO:0007669"/>
    <property type="project" value="TreeGrafter"/>
</dbReference>